<dbReference type="InterPro" id="IPR050389">
    <property type="entry name" value="LysR-type_TF"/>
</dbReference>
<keyword evidence="3" id="KW-0238">DNA-binding</keyword>
<dbReference type="AlphaFoldDB" id="A0A6P0CBA8"/>
<dbReference type="InterPro" id="IPR037402">
    <property type="entry name" value="YidZ_PBP2"/>
</dbReference>
<dbReference type="InterPro" id="IPR036388">
    <property type="entry name" value="WH-like_DNA-bd_sf"/>
</dbReference>
<dbReference type="Proteomes" id="UP000468591">
    <property type="component" value="Unassembled WGS sequence"/>
</dbReference>
<feature type="domain" description="HTH lysR-type" evidence="5">
    <location>
        <begin position="7"/>
        <end position="64"/>
    </location>
</feature>
<comment type="caution">
    <text evidence="6">The sequence shown here is derived from an EMBL/GenBank/DDBJ whole genome shotgun (WGS) entry which is preliminary data.</text>
</comment>
<dbReference type="PANTHER" id="PTHR30118">
    <property type="entry name" value="HTH-TYPE TRANSCRIPTIONAL REGULATOR LEUO-RELATED"/>
    <property type="match status" value="1"/>
</dbReference>
<dbReference type="RefSeq" id="WP_164353567.1">
    <property type="nucleotide sequence ID" value="NZ_JAABNT010000005.1"/>
</dbReference>
<dbReference type="Pfam" id="PF03466">
    <property type="entry name" value="LysR_substrate"/>
    <property type="match status" value="1"/>
</dbReference>
<keyword evidence="7" id="KW-1185">Reference proteome</keyword>
<protein>
    <submittedName>
        <fullName evidence="6">LysR family transcriptional regulator</fullName>
    </submittedName>
</protein>
<keyword evidence="4" id="KW-0804">Transcription</keyword>
<evidence type="ECO:0000259" key="5">
    <source>
        <dbReference type="PROSITE" id="PS50931"/>
    </source>
</evidence>
<accession>A0A6P0CBA8</accession>
<dbReference type="PROSITE" id="PS50931">
    <property type="entry name" value="HTH_LYSR"/>
    <property type="match status" value="1"/>
</dbReference>
<dbReference type="PANTHER" id="PTHR30118:SF15">
    <property type="entry name" value="TRANSCRIPTIONAL REGULATORY PROTEIN"/>
    <property type="match status" value="1"/>
</dbReference>
<evidence type="ECO:0000256" key="1">
    <source>
        <dbReference type="ARBA" id="ARBA00009437"/>
    </source>
</evidence>
<dbReference type="GO" id="GO:0003700">
    <property type="term" value="F:DNA-binding transcription factor activity"/>
    <property type="evidence" value="ECO:0007669"/>
    <property type="project" value="InterPro"/>
</dbReference>
<dbReference type="Gene3D" id="3.40.190.10">
    <property type="entry name" value="Periplasmic binding protein-like II"/>
    <property type="match status" value="2"/>
</dbReference>
<dbReference type="PRINTS" id="PR00039">
    <property type="entry name" value="HTHLYSR"/>
</dbReference>
<dbReference type="Gene3D" id="1.10.10.10">
    <property type="entry name" value="Winged helix-like DNA-binding domain superfamily/Winged helix DNA-binding domain"/>
    <property type="match status" value="1"/>
</dbReference>
<evidence type="ECO:0000313" key="6">
    <source>
        <dbReference type="EMBL" id="NEK22630.1"/>
    </source>
</evidence>
<evidence type="ECO:0000256" key="2">
    <source>
        <dbReference type="ARBA" id="ARBA00023015"/>
    </source>
</evidence>
<keyword evidence="2" id="KW-0805">Transcription regulation</keyword>
<dbReference type="CDD" id="cd08417">
    <property type="entry name" value="PBP2_Nitroaromatics_like"/>
    <property type="match status" value="1"/>
</dbReference>
<dbReference type="InterPro" id="IPR000847">
    <property type="entry name" value="LysR_HTH_N"/>
</dbReference>
<dbReference type="GO" id="GO:0003677">
    <property type="term" value="F:DNA binding"/>
    <property type="evidence" value="ECO:0007669"/>
    <property type="project" value="UniProtKB-KW"/>
</dbReference>
<dbReference type="InterPro" id="IPR036390">
    <property type="entry name" value="WH_DNA-bd_sf"/>
</dbReference>
<proteinExistence type="inferred from homology"/>
<dbReference type="SUPFAM" id="SSF53850">
    <property type="entry name" value="Periplasmic binding protein-like II"/>
    <property type="match status" value="1"/>
</dbReference>
<name>A0A6P0CBA8_9RHOB</name>
<evidence type="ECO:0000256" key="3">
    <source>
        <dbReference type="ARBA" id="ARBA00023125"/>
    </source>
</evidence>
<reference evidence="6 7" key="1">
    <citation type="submission" date="2020-01" db="EMBL/GenBank/DDBJ databases">
        <title>Sulfitobacter sediminilitoris sp. nov., isolated from a tidal flat.</title>
        <authorList>
            <person name="Park S."/>
            <person name="Yoon J.-H."/>
        </authorList>
    </citation>
    <scope>NUCLEOTIDE SEQUENCE [LARGE SCALE GENOMIC DNA]</scope>
    <source>
        <strain evidence="6 7">JBTF-M27</strain>
    </source>
</reference>
<dbReference type="Pfam" id="PF00126">
    <property type="entry name" value="HTH_1"/>
    <property type="match status" value="1"/>
</dbReference>
<dbReference type="SUPFAM" id="SSF46785">
    <property type="entry name" value="Winged helix' DNA-binding domain"/>
    <property type="match status" value="1"/>
</dbReference>
<dbReference type="EMBL" id="JAABNT010000005">
    <property type="protein sequence ID" value="NEK22630.1"/>
    <property type="molecule type" value="Genomic_DNA"/>
</dbReference>
<gene>
    <name evidence="6" type="ORF">GV827_09455</name>
</gene>
<organism evidence="6 7">
    <name type="scientific">Sulfitobacter sediminilitoris</name>
    <dbReference type="NCBI Taxonomy" id="2698830"/>
    <lineage>
        <taxon>Bacteria</taxon>
        <taxon>Pseudomonadati</taxon>
        <taxon>Pseudomonadota</taxon>
        <taxon>Alphaproteobacteria</taxon>
        <taxon>Rhodobacterales</taxon>
        <taxon>Roseobacteraceae</taxon>
        <taxon>Sulfitobacter</taxon>
    </lineage>
</organism>
<evidence type="ECO:0000256" key="4">
    <source>
        <dbReference type="ARBA" id="ARBA00023163"/>
    </source>
</evidence>
<sequence length="313" mass="34223">MANLSSFDLNLLRVLDALLEEHSTVRAAARLGLSQPAVSAALGRLRGALGDELFFRMGQGMAPTHYALSLQRPLREIIEQIEGLIEAPNDFDPATSTAGFRLSGSDFFAELLMPRLAERLQKLAPSMLVHLVDLVPDNYVDTLERYEVDLALIPKTDLPDWVQSQTLFHSGFLVVARKGHPRLDRAGLNAGDIVPIDLFCDLGHVLFSPEGNRKAMGDAALAHVGRERKVVMTMPVFSGVYRAVAGSDLVALLPTALAHQVAPTAGLEVYRAPIPVPTAEIVMVWHRCNAASRAHIWLREQISTLLAPFDEAN</sequence>
<dbReference type="InterPro" id="IPR005119">
    <property type="entry name" value="LysR_subst-bd"/>
</dbReference>
<comment type="similarity">
    <text evidence="1">Belongs to the LysR transcriptional regulatory family.</text>
</comment>
<evidence type="ECO:0000313" key="7">
    <source>
        <dbReference type="Proteomes" id="UP000468591"/>
    </source>
</evidence>